<dbReference type="Gene3D" id="3.40.570.10">
    <property type="entry name" value="Extracellular Endonuclease, subunit A"/>
    <property type="match status" value="1"/>
</dbReference>
<accession>A0A9W4E922</accession>
<dbReference type="RefSeq" id="WP_127835702.1">
    <property type="nucleotide sequence ID" value="NZ_CP032680.1"/>
</dbReference>
<sequence length="288" mass="34020">MKFSELMKALGPEDLNYITKYGEIKEYQDEYFYTINSQTSDLMQEIKSKVSEKKPMFPYLSDNKSLSDIDKPIKWDVLLSNKRETRSAKELIGKFYRGNRDPKSPFLDKGHLVAREFQKYICGQNEPTDNFFCKNVSSNIAYQFCDKNRGNGKKRGQHQFEQAVMNWFQKANDTDSESKKVIVYYEVEPIFRKSGDKIPIGTRIFAFRDTDTSDQVNNFIRQSKKKDEFKITLPYHIFIPNYIEDYEIEKDLDISKIREKFEDFYAGDEQAKYSLSKWYSNQNTANTK</sequence>
<organism evidence="1 2">
    <name type="scientific">Lactobacillus johnsonii</name>
    <dbReference type="NCBI Taxonomy" id="33959"/>
    <lineage>
        <taxon>Bacteria</taxon>
        <taxon>Bacillati</taxon>
        <taxon>Bacillota</taxon>
        <taxon>Bacilli</taxon>
        <taxon>Lactobacillales</taxon>
        <taxon>Lactobacillaceae</taxon>
        <taxon>Lactobacillus</taxon>
    </lineage>
</organism>
<evidence type="ECO:0000313" key="1">
    <source>
        <dbReference type="EMBL" id="AZZ67423.1"/>
    </source>
</evidence>
<reference evidence="1 2" key="1">
    <citation type="submission" date="2018-10" db="EMBL/GenBank/DDBJ databases">
        <title>Complete genome sequencing of Lactobacillus johnsonii ZLJ010.</title>
        <authorList>
            <person name="Zhang W."/>
            <person name="Ji H."/>
            <person name="Wang J."/>
            <person name="Zhang D."/>
            <person name="Liu H."/>
            <person name="Wang S."/>
            <person name="Wang Y."/>
        </authorList>
    </citation>
    <scope>NUCLEOTIDE SEQUENCE [LARGE SCALE GENOMIC DNA]</scope>
    <source>
        <strain evidence="1 2">ZLJ010</strain>
    </source>
</reference>
<gene>
    <name evidence="1" type="ORF">D7321_04630</name>
</gene>
<dbReference type="InterPro" id="IPR044929">
    <property type="entry name" value="DNA/RNA_non-sp_Endonuclease_sf"/>
</dbReference>
<evidence type="ECO:0008006" key="3">
    <source>
        <dbReference type="Google" id="ProtNLM"/>
    </source>
</evidence>
<dbReference type="EMBL" id="CP032680">
    <property type="protein sequence ID" value="AZZ67423.1"/>
    <property type="molecule type" value="Genomic_DNA"/>
</dbReference>
<protein>
    <recommendedName>
        <fullName evidence="3">DNA/RNA non-specific endonuclease domain-containing protein</fullName>
    </recommendedName>
</protein>
<evidence type="ECO:0000313" key="2">
    <source>
        <dbReference type="Proteomes" id="UP000283758"/>
    </source>
</evidence>
<proteinExistence type="predicted"/>
<dbReference type="Proteomes" id="UP000283758">
    <property type="component" value="Chromosome"/>
</dbReference>
<dbReference type="AlphaFoldDB" id="A0A9W4E922"/>
<name>A0A9W4E922_LACJH</name>